<dbReference type="EMBL" id="NDXW01000009">
    <property type="protein sequence ID" value="RDH41424.1"/>
    <property type="molecule type" value="Genomic_DNA"/>
</dbReference>
<dbReference type="InterPro" id="IPR037042">
    <property type="entry name" value="YdaT-like_sf"/>
</dbReference>
<proteinExistence type="predicted"/>
<organism evidence="1 2">
    <name type="scientific">Zooshikella ganghwensis</name>
    <dbReference type="NCBI Taxonomy" id="202772"/>
    <lineage>
        <taxon>Bacteria</taxon>
        <taxon>Pseudomonadati</taxon>
        <taxon>Pseudomonadota</taxon>
        <taxon>Gammaproteobacteria</taxon>
        <taxon>Oceanospirillales</taxon>
        <taxon>Zooshikellaceae</taxon>
        <taxon>Zooshikella</taxon>
    </lineage>
</organism>
<gene>
    <name evidence="1" type="ORF">B9G39_28620</name>
</gene>
<name>A0A4P9VGC4_9GAMM</name>
<evidence type="ECO:0000313" key="1">
    <source>
        <dbReference type="EMBL" id="RDH41424.1"/>
    </source>
</evidence>
<evidence type="ECO:0008006" key="3">
    <source>
        <dbReference type="Google" id="ProtNLM"/>
    </source>
</evidence>
<dbReference type="Proteomes" id="UP000257039">
    <property type="component" value="Unassembled WGS sequence"/>
</dbReference>
<comment type="caution">
    <text evidence="1">The sequence shown here is derived from an EMBL/GenBank/DDBJ whole genome shotgun (WGS) entry which is preliminary data.</text>
</comment>
<protein>
    <recommendedName>
        <fullName evidence="3">Bacterial toxin YdaT domain-containing protein</fullName>
    </recommendedName>
</protein>
<sequence length="210" mass="23682">MNAQSQARFCLIQKYVNRWLSLPKLSRAILTDKVVTAFFQYHFDQILTDQGITFKDSTCLDCDQAMRVNAQKFFRWLGFYDEQPKSEQKIIALEPAIVAAMPNDLKLAYLNEVYAAAGVYIGTRKGDEPNMPGGENGIRQVAASITKENSEAQIAVIQLGPNPSIEQIRTTYRELKESAGTTLGAIEFIENTFSQVFKKESRQEWAKTAI</sequence>
<keyword evidence="2" id="KW-1185">Reference proteome</keyword>
<dbReference type="RefSeq" id="WP_094789876.1">
    <property type="nucleotide sequence ID" value="NZ_NDXW01000009.1"/>
</dbReference>
<reference evidence="1 2" key="1">
    <citation type="submission" date="2017-04" db="EMBL/GenBank/DDBJ databases">
        <title>Draft genome sequence of Zooshikella ganghwensis VG4 isolated from Red Sea sediments.</title>
        <authorList>
            <person name="Rehman Z."/>
            <person name="Alam I."/>
            <person name="Kamau A."/>
            <person name="Bajic V."/>
            <person name="Leiknes T."/>
        </authorList>
    </citation>
    <scope>NUCLEOTIDE SEQUENCE [LARGE SCALE GENOMIC DNA]</scope>
    <source>
        <strain evidence="1 2">VG4</strain>
    </source>
</reference>
<dbReference type="AlphaFoldDB" id="A0A4P9VGC4"/>
<accession>A0A4P9VGC4</accession>
<evidence type="ECO:0000313" key="2">
    <source>
        <dbReference type="Proteomes" id="UP000257039"/>
    </source>
</evidence>
<dbReference type="Gene3D" id="1.10.3600.10">
    <property type="entry name" value="Putative bacterial toxin ydaT"/>
    <property type="match status" value="1"/>
</dbReference>